<evidence type="ECO:0008006" key="6">
    <source>
        <dbReference type="Google" id="ProtNLM"/>
    </source>
</evidence>
<dbReference type="SUPFAM" id="SSF52540">
    <property type="entry name" value="P-loop containing nucleoside triphosphate hydrolases"/>
    <property type="match status" value="1"/>
</dbReference>
<feature type="domain" description="N-acetyltransferase" evidence="3">
    <location>
        <begin position="82"/>
        <end position="227"/>
    </location>
</feature>
<dbReference type="InterPro" id="IPR056884">
    <property type="entry name" value="NPHP3-like_N"/>
</dbReference>
<dbReference type="SUPFAM" id="SSF55729">
    <property type="entry name" value="Acyl-CoA N-acyltransferases (Nat)"/>
    <property type="match status" value="1"/>
</dbReference>
<dbReference type="PANTHER" id="PTHR10039">
    <property type="entry name" value="AMELOGENIN"/>
    <property type="match status" value="1"/>
</dbReference>
<evidence type="ECO:0000259" key="2">
    <source>
        <dbReference type="PROSITE" id="PS50837"/>
    </source>
</evidence>
<evidence type="ECO:0000256" key="1">
    <source>
        <dbReference type="ARBA" id="ARBA00022737"/>
    </source>
</evidence>
<dbReference type="EMBL" id="MU855347">
    <property type="protein sequence ID" value="KAK3905757.1"/>
    <property type="molecule type" value="Genomic_DNA"/>
</dbReference>
<dbReference type="InterPro" id="IPR007111">
    <property type="entry name" value="NACHT_NTPase"/>
</dbReference>
<keyword evidence="5" id="KW-1185">Reference proteome</keyword>
<dbReference type="PROSITE" id="PS50837">
    <property type="entry name" value="NACHT"/>
    <property type="match status" value="1"/>
</dbReference>
<protein>
    <recommendedName>
        <fullName evidence="6">N-acetyltransferase domain-containing protein</fullName>
    </recommendedName>
</protein>
<sequence length="1225" mass="135244">MDATRPRLRIRQATPSDLDAAVDIHFAAFDDNVMNQLMYPGGVTADARAKFASHLFPQPASAATPEAEGNSTKGEAFLCVAEILPPDTPADAPGEIVAFAKWLLQRVPRTEDEWRADRSAAITESWGEGCNVAIVDAFIGRMTRIQQEHAQGEAALYLSILASSPTRQRTGAGSALLEWGNKLADSLGLPCRLEASPTGYGLYRKFGYEDIDVLDLKVTETWGKEHPDGANWGENSAVALAGPAPRGVMRTTADRATTMGQTDTHSRLAGLLASSRARARLLGTRCQLPSRRGDARSPKMDPVSAAANIIAIIHAANRGCRRVLAELENLLPPESILATDSKKKAILTALGWLLKEHKAKTLLDELREHKSTIALALTTDSSIEQLKADSKDTRANVQDIKADTNDIFAALTDVQEQHVYSWLYATDPSEIHDRSLDTCEPGTGEWLFRSPDWDSWLEEKTRCLWVHGIPGAGKTILASHLIERVKDHCWDRGAGDVCVYYYCHYSHTQDETAPFLRWVLLELCRRLGQVPQALYDLYRYGGKPTVRSLLRTLEQVIRQFDQVYIFVDAVDESLNRENLLRVLRDLATGPAFENIRLLATSREYADIEEVMTDISTPISMRNSFLDEDIALYVQSKLGSNSRLKRWPAQLREDVRKTLSAEANGMFRWVVCQIDAIQRLRPVNSIVKAALANLPKTLDETYERVFSRVPDEHRFFVQHVLHWMGTHRLIQQAIPNLERVMTCDFSRIDIPCGADIPLEVLFQAVERSLEAEGSSESASLSDYALDEELLRELCGCMVTVKPYEIRCFGRVVAEMPVVSFAHYTVLEFLESRRIRDGPAKAFALNREHVIVDHANVLLRGAAASADRWGSEMPLKPGEDFYADFDRYSAHSSLLLLHYQAGVLSSSAASSWLPAVLRLMEIPAPDFGSYFWYTPEVLINLEDPVSPAIQAFRRTHALKFRSPPVEAHLDMLVRLLRLDESGFLAQTYLASLGRGDDNLSSSVDIDIHPSAFNNQGGVVRFRGSVLELYAHVPPVSWVQQGHMRGLYKLIARAAGHFDPSKLLLFAIGCHQHTDRGPGQECWGCLVLTHLLCLGAKSKVPGYSLGALQMATALQDIAGVKLLLDAGVDPNEVGDPCGDIGTPEQGPLFESLGSLQGRTPLRILGDPYFRLRNLAFPETIAALLLEYGATSEPAVALELHSEVSITTGLEMVSLSGSGGDAGAQVGGC</sequence>
<dbReference type="InterPro" id="IPR016181">
    <property type="entry name" value="Acyl_CoA_acyltransferase"/>
</dbReference>
<proteinExistence type="predicted"/>
<dbReference type="Gene3D" id="3.40.630.30">
    <property type="match status" value="1"/>
</dbReference>
<name>A0AAN6MU93_9PEZI</name>
<feature type="domain" description="NACHT" evidence="2">
    <location>
        <begin position="462"/>
        <end position="609"/>
    </location>
</feature>
<comment type="caution">
    <text evidence="4">The sequence shown here is derived from an EMBL/GenBank/DDBJ whole genome shotgun (WGS) entry which is preliminary data.</text>
</comment>
<dbReference type="Gene3D" id="3.40.50.300">
    <property type="entry name" value="P-loop containing nucleotide triphosphate hydrolases"/>
    <property type="match status" value="1"/>
</dbReference>
<reference evidence="4" key="1">
    <citation type="journal article" date="2023" name="Mol. Phylogenet. Evol.">
        <title>Genome-scale phylogeny and comparative genomics of the fungal order Sordariales.</title>
        <authorList>
            <person name="Hensen N."/>
            <person name="Bonometti L."/>
            <person name="Westerberg I."/>
            <person name="Brannstrom I.O."/>
            <person name="Guillou S."/>
            <person name="Cros-Aarteil S."/>
            <person name="Calhoun S."/>
            <person name="Haridas S."/>
            <person name="Kuo A."/>
            <person name="Mondo S."/>
            <person name="Pangilinan J."/>
            <person name="Riley R."/>
            <person name="LaButti K."/>
            <person name="Andreopoulos B."/>
            <person name="Lipzen A."/>
            <person name="Chen C."/>
            <person name="Yan M."/>
            <person name="Daum C."/>
            <person name="Ng V."/>
            <person name="Clum A."/>
            <person name="Steindorff A."/>
            <person name="Ohm R.A."/>
            <person name="Martin F."/>
            <person name="Silar P."/>
            <person name="Natvig D.O."/>
            <person name="Lalanne C."/>
            <person name="Gautier V."/>
            <person name="Ament-Velasquez S.L."/>
            <person name="Kruys A."/>
            <person name="Hutchinson M.I."/>
            <person name="Powell A.J."/>
            <person name="Barry K."/>
            <person name="Miller A.N."/>
            <person name="Grigoriev I.V."/>
            <person name="Debuchy R."/>
            <person name="Gladieux P."/>
            <person name="Hiltunen Thoren M."/>
            <person name="Johannesson H."/>
        </authorList>
    </citation>
    <scope>NUCLEOTIDE SEQUENCE</scope>
    <source>
        <strain evidence="4">CBS 103.79</strain>
    </source>
</reference>
<evidence type="ECO:0000313" key="4">
    <source>
        <dbReference type="EMBL" id="KAK3905757.1"/>
    </source>
</evidence>
<dbReference type="AlphaFoldDB" id="A0AAN6MU93"/>
<accession>A0AAN6MU93</accession>
<dbReference type="InterPro" id="IPR000182">
    <property type="entry name" value="GNAT_dom"/>
</dbReference>
<evidence type="ECO:0000313" key="5">
    <source>
        <dbReference type="Proteomes" id="UP001303889"/>
    </source>
</evidence>
<evidence type="ECO:0000259" key="3">
    <source>
        <dbReference type="PROSITE" id="PS51186"/>
    </source>
</evidence>
<keyword evidence="1" id="KW-0677">Repeat</keyword>
<dbReference type="PROSITE" id="PS51186">
    <property type="entry name" value="GNAT"/>
    <property type="match status" value="1"/>
</dbReference>
<dbReference type="Pfam" id="PF24883">
    <property type="entry name" value="NPHP3_N"/>
    <property type="match status" value="1"/>
</dbReference>
<dbReference type="GO" id="GO:0016747">
    <property type="term" value="F:acyltransferase activity, transferring groups other than amino-acyl groups"/>
    <property type="evidence" value="ECO:0007669"/>
    <property type="project" value="InterPro"/>
</dbReference>
<dbReference type="InterPro" id="IPR027417">
    <property type="entry name" value="P-loop_NTPase"/>
</dbReference>
<dbReference type="Proteomes" id="UP001303889">
    <property type="component" value="Unassembled WGS sequence"/>
</dbReference>
<dbReference type="PANTHER" id="PTHR10039:SF16">
    <property type="entry name" value="GPI INOSITOL-DEACYLASE"/>
    <property type="match status" value="1"/>
</dbReference>
<organism evidence="4 5">
    <name type="scientific">Staphylotrichum tortipilum</name>
    <dbReference type="NCBI Taxonomy" id="2831512"/>
    <lineage>
        <taxon>Eukaryota</taxon>
        <taxon>Fungi</taxon>
        <taxon>Dikarya</taxon>
        <taxon>Ascomycota</taxon>
        <taxon>Pezizomycotina</taxon>
        <taxon>Sordariomycetes</taxon>
        <taxon>Sordariomycetidae</taxon>
        <taxon>Sordariales</taxon>
        <taxon>Chaetomiaceae</taxon>
        <taxon>Staphylotrichum</taxon>
    </lineage>
</organism>
<reference evidence="4" key="2">
    <citation type="submission" date="2023-05" db="EMBL/GenBank/DDBJ databases">
        <authorList>
            <consortium name="Lawrence Berkeley National Laboratory"/>
            <person name="Steindorff A."/>
            <person name="Hensen N."/>
            <person name="Bonometti L."/>
            <person name="Westerberg I."/>
            <person name="Brannstrom I.O."/>
            <person name="Guillou S."/>
            <person name="Cros-Aarteil S."/>
            <person name="Calhoun S."/>
            <person name="Haridas S."/>
            <person name="Kuo A."/>
            <person name="Mondo S."/>
            <person name="Pangilinan J."/>
            <person name="Riley R."/>
            <person name="Labutti K."/>
            <person name="Andreopoulos B."/>
            <person name="Lipzen A."/>
            <person name="Chen C."/>
            <person name="Yanf M."/>
            <person name="Daum C."/>
            <person name="Ng V."/>
            <person name="Clum A."/>
            <person name="Ohm R."/>
            <person name="Martin F."/>
            <person name="Silar P."/>
            <person name="Natvig D."/>
            <person name="Lalanne C."/>
            <person name="Gautier V."/>
            <person name="Ament-Velasquez S.L."/>
            <person name="Kruys A."/>
            <person name="Hutchinson M.I."/>
            <person name="Powell A.J."/>
            <person name="Barry K."/>
            <person name="Miller A.N."/>
            <person name="Grigoriev I.V."/>
            <person name="Debuchy R."/>
            <person name="Gladieux P."/>
            <person name="Thoren M.H."/>
            <person name="Johannesson H."/>
        </authorList>
    </citation>
    <scope>NUCLEOTIDE SEQUENCE</scope>
    <source>
        <strain evidence="4">CBS 103.79</strain>
    </source>
</reference>
<gene>
    <name evidence="4" type="ORF">C8A05DRAFT_41334</name>
</gene>